<reference evidence="3" key="1">
    <citation type="submission" date="2010-03" db="EMBL/GenBank/DDBJ databases">
        <title>The genome sequence of Synergistetes sp. SGP1.</title>
        <authorList>
            <consortium name="metaHIT consortium -- http://www.metahit.eu/"/>
            <person name="Pajon A."/>
            <person name="Turner K."/>
            <person name="Parkhill J."/>
            <person name="Wade W."/>
            <person name="Vartoukian S."/>
        </authorList>
    </citation>
    <scope>NUCLEOTIDE SEQUENCE [LARGE SCALE GENOMIC DNA]</scope>
    <source>
        <strain evidence="3">SGP1</strain>
    </source>
</reference>
<accession>A0AB94IV94</accession>
<dbReference type="PANTHER" id="PTHR41771:SF1">
    <property type="entry name" value="MEMBRANE PROTEIN"/>
    <property type="match status" value="1"/>
</dbReference>
<sequence length="392" mass="41352">MRRLLGRRGQVLGLTLLRLAVSLAAAAAVYWGTDYWTTRIWNCEESLIVRVLGMGPETPVPPARGEQESFPTLQRQLTLLILTGDQRGVTANVKVVRLDGSGLDPIEGRRYLLVQDVFEGGEVQYSIADAYRVPSLVAFVAGVCLCLLALTGAAGFWALAGLALSLVVLIWGMIPLMTRGWSPMAMAFAAILLVSSATIFCVVRRSCYRSAALLGSLSGAGCGFLLGAFMVWAWQLSGLAGEGAALLASTLPGIDMQGILLASILVSAIGAVLDVAVSVTASMAELVSYAPDIPLRRLWTAGISVGSEVLGSMINTLILAYLGSSLPMAILICSAGANLLGILNDPYIGQQIVQSLAGTVGLLCTIPTTAFFFVVQEGWNRRRSGATEARNG</sequence>
<evidence type="ECO:0000256" key="1">
    <source>
        <dbReference type="SAM" id="Phobius"/>
    </source>
</evidence>
<keyword evidence="1" id="KW-0472">Membrane</keyword>
<organism evidence="2 3">
    <name type="scientific">Fretibacterium fastidiosum</name>
    <dbReference type="NCBI Taxonomy" id="651822"/>
    <lineage>
        <taxon>Bacteria</taxon>
        <taxon>Thermotogati</taxon>
        <taxon>Synergistota</taxon>
        <taxon>Synergistia</taxon>
        <taxon>Synergistales</taxon>
        <taxon>Aminobacteriaceae</taxon>
        <taxon>Fretibacterium</taxon>
    </lineage>
</organism>
<reference evidence="2 3" key="2">
    <citation type="submission" date="2010-03" db="EMBL/GenBank/DDBJ databases">
        <authorList>
            <person name="Pajon A."/>
        </authorList>
    </citation>
    <scope>NUCLEOTIDE SEQUENCE [LARGE SCALE GENOMIC DNA]</scope>
    <source>
        <strain evidence="2 3">SGP1</strain>
    </source>
</reference>
<evidence type="ECO:0000313" key="2">
    <source>
        <dbReference type="EMBL" id="CBL27651.1"/>
    </source>
</evidence>
<feature type="transmembrane region" description="Helical" evidence="1">
    <location>
        <begin position="157"/>
        <end position="178"/>
    </location>
</feature>
<keyword evidence="1" id="KW-1133">Transmembrane helix</keyword>
<dbReference type="AlphaFoldDB" id="A0AB94IV94"/>
<feature type="transmembrane region" description="Helical" evidence="1">
    <location>
        <begin position="184"/>
        <end position="203"/>
    </location>
</feature>
<keyword evidence="3" id="KW-1185">Reference proteome</keyword>
<dbReference type="EMBL" id="FP929056">
    <property type="protein sequence ID" value="CBL27651.1"/>
    <property type="molecule type" value="Genomic_DNA"/>
</dbReference>
<feature type="transmembrane region" description="Helical" evidence="1">
    <location>
        <begin position="355"/>
        <end position="375"/>
    </location>
</feature>
<feature type="transmembrane region" description="Helical" evidence="1">
    <location>
        <begin position="254"/>
        <end position="277"/>
    </location>
</feature>
<gene>
    <name evidence="2" type="ORF">SY1_00730</name>
</gene>
<feature type="transmembrane region" description="Helical" evidence="1">
    <location>
        <begin position="210"/>
        <end position="234"/>
    </location>
</feature>
<protein>
    <submittedName>
        <fullName evidence="2">Predicted multitransmembrane protein</fullName>
    </submittedName>
</protein>
<evidence type="ECO:0000313" key="3">
    <source>
        <dbReference type="Proteomes" id="UP000008957"/>
    </source>
</evidence>
<dbReference type="KEGG" id="sbr:SY1_00730"/>
<dbReference type="PANTHER" id="PTHR41771">
    <property type="entry name" value="MEMBRANE PROTEIN-RELATED"/>
    <property type="match status" value="1"/>
</dbReference>
<dbReference type="InterPro" id="IPR012507">
    <property type="entry name" value="YibE_F"/>
</dbReference>
<keyword evidence="1" id="KW-0812">Transmembrane</keyword>
<feature type="transmembrane region" description="Helical" evidence="1">
    <location>
        <begin position="326"/>
        <end position="343"/>
    </location>
</feature>
<dbReference type="Proteomes" id="UP000008957">
    <property type="component" value="Chromosome"/>
</dbReference>
<dbReference type="Pfam" id="PF07907">
    <property type="entry name" value="YibE_F"/>
    <property type="match status" value="1"/>
</dbReference>
<name>A0AB94IV94_9BACT</name>
<proteinExistence type="predicted"/>